<evidence type="ECO:0000256" key="2">
    <source>
        <dbReference type="ARBA" id="ARBA00023002"/>
    </source>
</evidence>
<keyword evidence="5" id="KW-1185">Reference proteome</keyword>
<dbReference type="SUPFAM" id="SSF52833">
    <property type="entry name" value="Thioredoxin-like"/>
    <property type="match status" value="1"/>
</dbReference>
<organism evidence="4 5">
    <name type="scientific">Corynebacterium deserti GIMN1.010</name>
    <dbReference type="NCBI Taxonomy" id="931089"/>
    <lineage>
        <taxon>Bacteria</taxon>
        <taxon>Bacillati</taxon>
        <taxon>Actinomycetota</taxon>
        <taxon>Actinomycetes</taxon>
        <taxon>Mycobacteriales</taxon>
        <taxon>Corynebacteriaceae</taxon>
        <taxon>Corynebacterium</taxon>
    </lineage>
</organism>
<dbReference type="EMBL" id="CP009220">
    <property type="protein sequence ID" value="ALC05495.1"/>
    <property type="molecule type" value="Genomic_DNA"/>
</dbReference>
<keyword evidence="2" id="KW-0560">Oxidoreductase</keyword>
<dbReference type="GO" id="GO:0008794">
    <property type="term" value="F:arsenate reductase (glutaredoxin) activity"/>
    <property type="evidence" value="ECO:0007669"/>
    <property type="project" value="InterPro"/>
</dbReference>
<protein>
    <submittedName>
        <fullName evidence="4">Arsenate reductase</fullName>
    </submittedName>
</protein>
<evidence type="ECO:0000313" key="4">
    <source>
        <dbReference type="EMBL" id="ALC05495.1"/>
    </source>
</evidence>
<dbReference type="CDD" id="cd03034">
    <property type="entry name" value="ArsC_ArsC"/>
    <property type="match status" value="1"/>
</dbReference>
<dbReference type="AlphaFoldDB" id="A0A0M4CX77"/>
<dbReference type="Gene3D" id="3.40.30.10">
    <property type="entry name" value="Glutaredoxin"/>
    <property type="match status" value="1"/>
</dbReference>
<dbReference type="PANTHER" id="PTHR30041:SF4">
    <property type="entry name" value="ARSENATE REDUCTASE"/>
    <property type="match status" value="1"/>
</dbReference>
<dbReference type="InterPro" id="IPR006660">
    <property type="entry name" value="Arsenate_reductase-like"/>
</dbReference>
<dbReference type="KEGG" id="cdx:CDES_05290"/>
<dbReference type="PATRIC" id="fig|931089.4.peg.1076"/>
<comment type="similarity">
    <text evidence="1 3">Belongs to the ArsC family.</text>
</comment>
<dbReference type="Proteomes" id="UP000068067">
    <property type="component" value="Chromosome"/>
</dbReference>
<dbReference type="PANTHER" id="PTHR30041">
    <property type="entry name" value="ARSENATE REDUCTASE"/>
    <property type="match status" value="1"/>
</dbReference>
<sequence>MSVTIFHNPQCSTSRNTLSYLREREIEPEIVQYLKNPPTADELRELFDDLGIPVHDGIRTHEKDYKELGLSPDTPEKELIDAIVTHPRLLQRPIVVTEKGARIARPSIDVVDDIL</sequence>
<dbReference type="NCBIfam" id="TIGR00014">
    <property type="entry name" value="arsC"/>
    <property type="match status" value="1"/>
</dbReference>
<dbReference type="PROSITE" id="PS51353">
    <property type="entry name" value="ARSC"/>
    <property type="match status" value="1"/>
</dbReference>
<accession>A0A0M4CX77</accession>
<name>A0A0M4CX77_9CORY</name>
<dbReference type="STRING" id="931089.CDES_05290"/>
<dbReference type="OrthoDB" id="9790554at2"/>
<dbReference type="Pfam" id="PF03960">
    <property type="entry name" value="ArsC"/>
    <property type="match status" value="1"/>
</dbReference>
<gene>
    <name evidence="4" type="ORF">CDES_05290</name>
</gene>
<evidence type="ECO:0000256" key="3">
    <source>
        <dbReference type="PROSITE-ProRule" id="PRU01282"/>
    </source>
</evidence>
<reference evidence="4 5" key="1">
    <citation type="submission" date="2014-08" db="EMBL/GenBank/DDBJ databases">
        <title>Complete genome sequence of Corynebacterium deserti GIMN1.010 (=DSM 45689), isolated from desert sand in western China.</title>
        <authorList>
            <person name="Ruckert C."/>
            <person name="Albersmeier A."/>
            <person name="Kalinowski J."/>
        </authorList>
    </citation>
    <scope>NUCLEOTIDE SEQUENCE [LARGE SCALE GENOMIC DNA]</scope>
    <source>
        <strain evidence="4 5">GIMN1.010</strain>
    </source>
</reference>
<evidence type="ECO:0000313" key="5">
    <source>
        <dbReference type="Proteomes" id="UP000068067"/>
    </source>
</evidence>
<dbReference type="InterPro" id="IPR006659">
    <property type="entry name" value="Arsenate_reductase"/>
</dbReference>
<evidence type="ECO:0000256" key="1">
    <source>
        <dbReference type="ARBA" id="ARBA00007198"/>
    </source>
</evidence>
<proteinExistence type="inferred from homology"/>
<dbReference type="InterPro" id="IPR036249">
    <property type="entry name" value="Thioredoxin-like_sf"/>
</dbReference>
<dbReference type="RefSeq" id="WP_053544562.1">
    <property type="nucleotide sequence ID" value="NZ_CP009220.1"/>
</dbReference>